<dbReference type="Pfam" id="PF00001">
    <property type="entry name" value="7tm_1"/>
    <property type="match status" value="1"/>
</dbReference>
<evidence type="ECO:0000256" key="7">
    <source>
        <dbReference type="ARBA" id="ARBA00023170"/>
    </source>
</evidence>
<proteinExistence type="inferred from homology"/>
<feature type="transmembrane region" description="Helical" evidence="11">
    <location>
        <begin position="196"/>
        <end position="223"/>
    </location>
</feature>
<evidence type="ECO:0000256" key="6">
    <source>
        <dbReference type="ARBA" id="ARBA00023157"/>
    </source>
</evidence>
<dbReference type="PRINTS" id="PR00237">
    <property type="entry name" value="GPCRRHODOPSN"/>
</dbReference>
<feature type="transmembrane region" description="Helical" evidence="11">
    <location>
        <begin position="97"/>
        <end position="123"/>
    </location>
</feature>
<dbReference type="GO" id="GO:0005886">
    <property type="term" value="C:plasma membrane"/>
    <property type="evidence" value="ECO:0007669"/>
    <property type="project" value="TreeGrafter"/>
</dbReference>
<dbReference type="Gene3D" id="1.20.1070.10">
    <property type="entry name" value="Rhodopsin 7-helix transmembrane proteins"/>
    <property type="match status" value="1"/>
</dbReference>
<keyword evidence="6" id="KW-1015">Disulfide bond</keyword>
<dbReference type="InterPro" id="IPR017452">
    <property type="entry name" value="GPCR_Rhodpsn_7TM"/>
</dbReference>
<dbReference type="PANTHER" id="PTHR24225">
    <property type="entry name" value="CHEMOTACTIC RECEPTOR"/>
    <property type="match status" value="1"/>
</dbReference>
<evidence type="ECO:0000256" key="2">
    <source>
        <dbReference type="ARBA" id="ARBA00022692"/>
    </source>
</evidence>
<feature type="transmembrane region" description="Helical" evidence="11">
    <location>
        <begin position="235"/>
        <end position="257"/>
    </location>
</feature>
<evidence type="ECO:0000256" key="4">
    <source>
        <dbReference type="ARBA" id="ARBA00023040"/>
    </source>
</evidence>
<evidence type="ECO:0000256" key="5">
    <source>
        <dbReference type="ARBA" id="ARBA00023136"/>
    </source>
</evidence>
<sequence length="337" mass="39351">MDTDTDYNSSIYDYGDDYAPVHIRPSVTGNILILSIYFISFIIGFPGNCTVIWFTGYRWEKSVTTTWFLNLAIADILFVIFIPFEITYILMGHHWSFGLFMCRIGSLMFNTGAYASIFFLMFISIDRYCLSFRRDICNKYRYKINVVVMIIIIWIISVLLSTPYVYFKSIKEKGNNNRDCLEDYHPDNNMAYLLRRVVFCISLVMRYLVPSIVMLSCYCSLLFKHSSLLSRGQAYTIVIMITSFMVLWTPYNILYFIDVVGNYYYDANIIIMDAIPISIALTFLSSSINPMIYMLVGRYVSFENYSMYESLKLILSEEGENQTNDENEIKMENIDIN</sequence>
<evidence type="ECO:0000256" key="10">
    <source>
        <dbReference type="ARBA" id="ARBA00025736"/>
    </source>
</evidence>
<dbReference type="GO" id="GO:0007200">
    <property type="term" value="P:phospholipase C-activating G protein-coupled receptor signaling pathway"/>
    <property type="evidence" value="ECO:0007669"/>
    <property type="project" value="TreeGrafter"/>
</dbReference>
<feature type="domain" description="G-protein coupled receptors family 1 profile" evidence="12">
    <location>
        <begin position="29"/>
        <end position="293"/>
    </location>
</feature>
<dbReference type="InterPro" id="IPR000826">
    <property type="entry name" value="Formyl_rcpt-rel"/>
</dbReference>
<dbReference type="GO" id="GO:0007204">
    <property type="term" value="P:positive regulation of cytosolic calcium ion concentration"/>
    <property type="evidence" value="ECO:0007669"/>
    <property type="project" value="TreeGrafter"/>
</dbReference>
<dbReference type="InterPro" id="IPR000248">
    <property type="entry name" value="ATII_rcpt"/>
</dbReference>
<evidence type="ECO:0000256" key="11">
    <source>
        <dbReference type="SAM" id="Phobius"/>
    </source>
</evidence>
<feature type="transmembrane region" description="Helical" evidence="11">
    <location>
        <begin position="31"/>
        <end position="55"/>
    </location>
</feature>
<reference evidence="13 14" key="1">
    <citation type="journal article" date="2017" name="BMC Genomics">
        <title>Comparative analysis of avian poxvirus genomes, including a novel poxvirus from lesser flamingos (Phoenicopterus minor), highlights the lack of conservation of the central region.</title>
        <authorList>
            <person name="Carulei O."/>
            <person name="Douglass N."/>
            <person name="Williamson A.L."/>
        </authorList>
    </citation>
    <scope>NUCLEOTIDE SEQUENCE [LARGE SCALE GENOMIC DNA]</scope>
    <source>
        <strain evidence="13">FGPVKD09</strain>
    </source>
</reference>
<keyword evidence="7 13" id="KW-0675">Receptor</keyword>
<dbReference type="InterPro" id="IPR000276">
    <property type="entry name" value="GPCR_Rhodpsn"/>
</dbReference>
<organism evidence="13 14">
    <name type="scientific">Flamingopox virus FGPVKD09</name>
    <dbReference type="NCBI Taxonomy" id="2059380"/>
    <lineage>
        <taxon>Viruses</taxon>
        <taxon>Varidnaviria</taxon>
        <taxon>Bamfordvirae</taxon>
        <taxon>Nucleocytoviricota</taxon>
        <taxon>Pokkesviricetes</taxon>
        <taxon>Chitovirales</taxon>
        <taxon>Poxviridae</taxon>
        <taxon>Chordopoxvirinae</taxon>
        <taxon>Avipoxvirus</taxon>
    </lineage>
</organism>
<evidence type="ECO:0000313" key="14">
    <source>
        <dbReference type="Proteomes" id="UP000235762"/>
    </source>
</evidence>
<keyword evidence="5 11" id="KW-0472">Membrane</keyword>
<keyword evidence="3 11" id="KW-1133">Transmembrane helix</keyword>
<dbReference type="PROSITE" id="PS50262">
    <property type="entry name" value="G_PROTEIN_RECEP_F1_2"/>
    <property type="match status" value="1"/>
</dbReference>
<evidence type="ECO:0000256" key="8">
    <source>
        <dbReference type="ARBA" id="ARBA00023180"/>
    </source>
</evidence>
<keyword evidence="8" id="KW-0325">Glycoprotein</keyword>
<dbReference type="Proteomes" id="UP000235762">
    <property type="component" value="Segment"/>
</dbReference>
<dbReference type="GO" id="GO:0004930">
    <property type="term" value="F:G protein-coupled receptor activity"/>
    <property type="evidence" value="ECO:0007669"/>
    <property type="project" value="UniProtKB-KW"/>
</dbReference>
<keyword evidence="2 11" id="KW-0812">Transmembrane</keyword>
<keyword evidence="4" id="KW-0297">G-protein coupled receptor</keyword>
<evidence type="ECO:0000313" key="13">
    <source>
        <dbReference type="EMBL" id="AUD40123.1"/>
    </source>
</evidence>
<feature type="transmembrane region" description="Helical" evidence="11">
    <location>
        <begin position="67"/>
        <end position="91"/>
    </location>
</feature>
<dbReference type="PRINTS" id="PR00241">
    <property type="entry name" value="ANGIOTENSINR"/>
</dbReference>
<comment type="subcellular location">
    <subcellularLocation>
        <location evidence="1">Membrane</location>
        <topology evidence="1">Multi-pass membrane protein</topology>
    </subcellularLocation>
</comment>
<feature type="transmembrane region" description="Helical" evidence="11">
    <location>
        <begin position="144"/>
        <end position="167"/>
    </location>
</feature>
<dbReference type="GO" id="GO:0004875">
    <property type="term" value="F:complement receptor activity"/>
    <property type="evidence" value="ECO:0007669"/>
    <property type="project" value="TreeGrafter"/>
</dbReference>
<feature type="transmembrane region" description="Helical" evidence="11">
    <location>
        <begin position="263"/>
        <end position="284"/>
    </location>
</feature>
<evidence type="ECO:0000259" key="12">
    <source>
        <dbReference type="PROSITE" id="PS50262"/>
    </source>
</evidence>
<protein>
    <submittedName>
        <fullName evidence="13">G-protein-coupled receptor family protein</fullName>
    </submittedName>
</protein>
<keyword evidence="9" id="KW-0807">Transducer</keyword>
<keyword evidence="14" id="KW-1185">Reference proteome</keyword>
<dbReference type="SUPFAM" id="SSF81321">
    <property type="entry name" value="Family A G protein-coupled receptor-like"/>
    <property type="match status" value="1"/>
</dbReference>
<dbReference type="PANTHER" id="PTHR24225:SF24">
    <property type="entry name" value="G-PROTEIN COUPLED RECEPTORS FAMILY 1 PROFILE DOMAIN-CONTAINING PROTEIN"/>
    <property type="match status" value="1"/>
</dbReference>
<dbReference type="EMBL" id="MF678796">
    <property type="protein sequence ID" value="AUD40123.1"/>
    <property type="molecule type" value="Genomic_DNA"/>
</dbReference>
<evidence type="ECO:0000256" key="9">
    <source>
        <dbReference type="ARBA" id="ARBA00023224"/>
    </source>
</evidence>
<name>A0A2H4X234_9POXV</name>
<evidence type="ECO:0000256" key="1">
    <source>
        <dbReference type="ARBA" id="ARBA00004141"/>
    </source>
</evidence>
<accession>A0A2H4X234</accession>
<gene>
    <name evidence="13" type="ORF">fgpv_018</name>
</gene>
<comment type="similarity">
    <text evidence="10">Belongs to the chemokine-like receptor (CMKLR) family.</text>
</comment>
<evidence type="ECO:0000256" key="3">
    <source>
        <dbReference type="ARBA" id="ARBA00022989"/>
    </source>
</evidence>